<dbReference type="PANTHER" id="PTHR11675">
    <property type="entry name" value="N-ACETYLGALACTOSAMINYLTRANSFERASE"/>
    <property type="match status" value="1"/>
</dbReference>
<dbReference type="GO" id="GO:0030246">
    <property type="term" value="F:carbohydrate binding"/>
    <property type="evidence" value="ECO:0007669"/>
    <property type="project" value="UniProtKB-KW"/>
</dbReference>
<dbReference type="EMBL" id="AXCP01009784">
    <property type="status" value="NOT_ANNOTATED_CDS"/>
    <property type="molecule type" value="Genomic_DNA"/>
</dbReference>
<organism evidence="4">
    <name type="scientific">Anopheles atroparvus</name>
    <name type="common">European mosquito</name>
    <dbReference type="NCBI Taxonomy" id="41427"/>
    <lineage>
        <taxon>Eukaryota</taxon>
        <taxon>Metazoa</taxon>
        <taxon>Ecdysozoa</taxon>
        <taxon>Arthropoda</taxon>
        <taxon>Hexapoda</taxon>
        <taxon>Insecta</taxon>
        <taxon>Pterygota</taxon>
        <taxon>Neoptera</taxon>
        <taxon>Endopterygota</taxon>
        <taxon>Diptera</taxon>
        <taxon>Nematocera</taxon>
        <taxon>Culicoidea</taxon>
        <taxon>Culicidae</taxon>
        <taxon>Anophelinae</taxon>
        <taxon>Anopheles</taxon>
    </lineage>
</organism>
<proteinExistence type="predicted"/>
<reference evidence="4" key="1">
    <citation type="submission" date="2022-08" db="UniProtKB">
        <authorList>
            <consortium name="EnsemblMetazoa"/>
        </authorList>
    </citation>
    <scope>IDENTIFICATION</scope>
    <source>
        <strain evidence="4">EBRO</strain>
    </source>
</reference>
<dbReference type="Gene3D" id="2.80.10.50">
    <property type="match status" value="1"/>
</dbReference>
<dbReference type="GO" id="GO:0004653">
    <property type="term" value="F:polypeptide N-acetylgalactosaminyltransferase activity"/>
    <property type="evidence" value="ECO:0007669"/>
    <property type="project" value="TreeGrafter"/>
</dbReference>
<dbReference type="PANTHER" id="PTHR11675:SF131">
    <property type="entry name" value="POLYPEPTIDE N-ACETYLGALACTOSAMINYLTRANSFERASE 9-RELATED"/>
    <property type="match status" value="1"/>
</dbReference>
<dbReference type="GO" id="GO:0005794">
    <property type="term" value="C:Golgi apparatus"/>
    <property type="evidence" value="ECO:0007669"/>
    <property type="project" value="TreeGrafter"/>
</dbReference>
<name>A0A182JDT4_ANOAO</name>
<dbReference type="InterPro" id="IPR000772">
    <property type="entry name" value="Ricin_B_lectin"/>
</dbReference>
<protein>
    <recommendedName>
        <fullName evidence="3">Ricin B lectin domain-containing protein</fullName>
    </recommendedName>
</protein>
<feature type="domain" description="Ricin B lectin" evidence="3">
    <location>
        <begin position="62"/>
        <end position="179"/>
    </location>
</feature>
<dbReference type="STRING" id="41427.A0A182JDT4"/>
<dbReference type="SUPFAM" id="SSF50370">
    <property type="entry name" value="Ricin B-like lectins"/>
    <property type="match status" value="1"/>
</dbReference>
<dbReference type="Gene3D" id="1.10.8.460">
    <property type="entry name" value="ppGaNTase-T1 linker domain-like"/>
    <property type="match status" value="1"/>
</dbReference>
<dbReference type="InterPro" id="IPR035992">
    <property type="entry name" value="Ricin_B-like_lectins"/>
</dbReference>
<dbReference type="Pfam" id="PF00652">
    <property type="entry name" value="Ricin_B_lectin"/>
    <property type="match status" value="1"/>
</dbReference>
<evidence type="ECO:0000256" key="2">
    <source>
        <dbReference type="ARBA" id="ARBA00023157"/>
    </source>
</evidence>
<dbReference type="PROSITE" id="PS50231">
    <property type="entry name" value="RICIN_B_LECTIN"/>
    <property type="match status" value="1"/>
</dbReference>
<evidence type="ECO:0000256" key="1">
    <source>
        <dbReference type="ARBA" id="ARBA00022734"/>
    </source>
</evidence>
<sequence length="188" mass="21984">MDEYHQVVLDVNGVRRYTEDLFGPIGERKRARERAKCKPFRYYLERAFPELKPPAIAGQFRGEVHNVALGNDLCLTLGLDGSAPYMSRCEAGKDEQYWSHSYYQDINSYKMCLEFSGKHFRTAICHRLRGDQAWMYVYETRQIWSMPHNQCLAVDATSIATNTTLVMQKCNVASKYQQWRVNLVKYDF</sequence>
<dbReference type="EnsemblMetazoa" id="AATE016190-RA">
    <property type="protein sequence ID" value="AATE016190-PA.1"/>
    <property type="gene ID" value="AATE016190"/>
</dbReference>
<dbReference type="VEuPathDB" id="VectorBase:AATE016190"/>
<dbReference type="AlphaFoldDB" id="A0A182JDT4"/>
<evidence type="ECO:0000313" key="4">
    <source>
        <dbReference type="EnsemblMetazoa" id="AATE016190-PA.1"/>
    </source>
</evidence>
<accession>A0A182JDT4</accession>
<dbReference type="GO" id="GO:0006493">
    <property type="term" value="P:protein O-linked glycosylation"/>
    <property type="evidence" value="ECO:0007669"/>
    <property type="project" value="TreeGrafter"/>
</dbReference>
<evidence type="ECO:0000259" key="3">
    <source>
        <dbReference type="Pfam" id="PF00652"/>
    </source>
</evidence>
<keyword evidence="2" id="KW-1015">Disulfide bond</keyword>
<keyword evidence="1" id="KW-0430">Lectin</keyword>